<organism evidence="3 4">
    <name type="scientific">Pseudomonas oryzicola</name>
    <dbReference type="NCBI Taxonomy" id="485876"/>
    <lineage>
        <taxon>Bacteria</taxon>
        <taxon>Pseudomonadati</taxon>
        <taxon>Pseudomonadota</taxon>
        <taxon>Gammaproteobacteria</taxon>
        <taxon>Pseudomonadales</taxon>
        <taxon>Pseudomonadaceae</taxon>
        <taxon>Pseudomonas</taxon>
    </lineage>
</organism>
<dbReference type="PROSITE" id="PS51257">
    <property type="entry name" value="PROKAR_LIPOPROTEIN"/>
    <property type="match status" value="1"/>
</dbReference>
<dbReference type="RefSeq" id="WP_186674276.1">
    <property type="nucleotide sequence ID" value="NZ_JABWRZ020000001.1"/>
</dbReference>
<evidence type="ECO:0008006" key="5">
    <source>
        <dbReference type="Google" id="ProtNLM"/>
    </source>
</evidence>
<keyword evidence="2" id="KW-0732">Signal</keyword>
<comment type="caution">
    <text evidence="3">The sequence shown here is derived from an EMBL/GenBank/DDBJ whole genome shotgun (WGS) entry which is preliminary data.</text>
</comment>
<evidence type="ECO:0000256" key="2">
    <source>
        <dbReference type="SAM" id="SignalP"/>
    </source>
</evidence>
<sequence length="104" mass="11544">MTRLALCLLLLATLVGCEPVTPEHAAPQKINRPFYGVTVEHDDARGVTCWVPSDARAGLSCLPDWMLRSPDQAGNERQLSPHETQPEPTPALAPGRWIDERYQL</sequence>
<evidence type="ECO:0000313" key="3">
    <source>
        <dbReference type="EMBL" id="MBV4491399.1"/>
    </source>
</evidence>
<reference evidence="3 4" key="1">
    <citation type="journal article" date="2020" name="Microorganisms">
        <title>Reliable Identification of Environmental Pseudomonas Isolates Using the rpoD Gene.</title>
        <authorList>
            <consortium name="The Broad Institute Genome Sequencing Platform"/>
            <person name="Girard L."/>
            <person name="Lood C."/>
            <person name="Rokni-Zadeh H."/>
            <person name="van Noort V."/>
            <person name="Lavigne R."/>
            <person name="De Mot R."/>
        </authorList>
    </citation>
    <scope>NUCLEOTIDE SEQUENCE [LARGE SCALE GENOMIC DNA]</scope>
    <source>
        <strain evidence="3 4">RD9SR1</strain>
    </source>
</reference>
<dbReference type="Proteomes" id="UP000609530">
    <property type="component" value="Unassembled WGS sequence"/>
</dbReference>
<protein>
    <recommendedName>
        <fullName evidence="5">Lipoprotein</fullName>
    </recommendedName>
</protein>
<proteinExistence type="predicted"/>
<feature type="signal peptide" evidence="2">
    <location>
        <begin position="1"/>
        <end position="25"/>
    </location>
</feature>
<feature type="region of interest" description="Disordered" evidence="1">
    <location>
        <begin position="69"/>
        <end position="95"/>
    </location>
</feature>
<gene>
    <name evidence="3" type="ORF">HU760_012420</name>
</gene>
<evidence type="ECO:0000313" key="4">
    <source>
        <dbReference type="Proteomes" id="UP000609530"/>
    </source>
</evidence>
<dbReference type="EMBL" id="JABWRZ020000001">
    <property type="protein sequence ID" value="MBV4491399.1"/>
    <property type="molecule type" value="Genomic_DNA"/>
</dbReference>
<evidence type="ECO:0000256" key="1">
    <source>
        <dbReference type="SAM" id="MobiDB-lite"/>
    </source>
</evidence>
<accession>A0ABS6QB60</accession>
<feature type="chain" id="PRO_5045523834" description="Lipoprotein" evidence="2">
    <location>
        <begin position="26"/>
        <end position="104"/>
    </location>
</feature>
<keyword evidence="4" id="KW-1185">Reference proteome</keyword>
<name>A0ABS6QB60_9PSED</name>